<feature type="domain" description="Gfo/Idh/MocA-like oxidoreductase N-terminal" evidence="1">
    <location>
        <begin position="3"/>
        <end position="101"/>
    </location>
</feature>
<dbReference type="PANTHER" id="PTHR43249">
    <property type="entry name" value="UDP-N-ACETYL-2-AMINO-2-DEOXY-D-GLUCURONATE OXIDASE"/>
    <property type="match status" value="1"/>
</dbReference>
<evidence type="ECO:0000313" key="3">
    <source>
        <dbReference type="EMBL" id="NRN71385.1"/>
    </source>
</evidence>
<comment type="caution">
    <text evidence="3">The sequence shown here is derived from an EMBL/GenBank/DDBJ whole genome shotgun (WGS) entry which is preliminary data.</text>
</comment>
<keyword evidence="4" id="KW-1185">Reference proteome</keyword>
<dbReference type="Pfam" id="PF01408">
    <property type="entry name" value="GFO_IDH_MocA"/>
    <property type="match status" value="1"/>
</dbReference>
<evidence type="ECO:0000259" key="1">
    <source>
        <dbReference type="Pfam" id="PF01408"/>
    </source>
</evidence>
<dbReference type="Proteomes" id="UP000763557">
    <property type="component" value="Unassembled WGS sequence"/>
</dbReference>
<dbReference type="InterPro" id="IPR055170">
    <property type="entry name" value="GFO_IDH_MocA-like_dom"/>
</dbReference>
<organism evidence="3 4">
    <name type="scientific">Kibdelosporangium persicum</name>
    <dbReference type="NCBI Taxonomy" id="2698649"/>
    <lineage>
        <taxon>Bacteria</taxon>
        <taxon>Bacillati</taxon>
        <taxon>Actinomycetota</taxon>
        <taxon>Actinomycetes</taxon>
        <taxon>Pseudonocardiales</taxon>
        <taxon>Pseudonocardiaceae</taxon>
        <taxon>Kibdelosporangium</taxon>
    </lineage>
</organism>
<accession>A0ABX2FKY5</accession>
<dbReference type="Pfam" id="PF22725">
    <property type="entry name" value="GFO_IDH_MocA_C3"/>
    <property type="match status" value="1"/>
</dbReference>
<reference evidence="3 4" key="1">
    <citation type="submission" date="2020-01" db="EMBL/GenBank/DDBJ databases">
        <title>Kibdelosporangium persica a novel Actinomycetes from a hot desert in Iran.</title>
        <authorList>
            <person name="Safaei N."/>
            <person name="Zaburannyi N."/>
            <person name="Mueller R."/>
            <person name="Wink J."/>
        </authorList>
    </citation>
    <scope>NUCLEOTIDE SEQUENCE [LARGE SCALE GENOMIC DNA]</scope>
    <source>
        <strain evidence="3 4">4NS15</strain>
    </source>
</reference>
<evidence type="ECO:0000259" key="2">
    <source>
        <dbReference type="Pfam" id="PF22725"/>
    </source>
</evidence>
<proteinExistence type="predicted"/>
<feature type="domain" description="GFO/IDH/MocA-like oxidoreductase" evidence="2">
    <location>
        <begin position="124"/>
        <end position="221"/>
    </location>
</feature>
<sequence length="307" mass="32692">MLRKFDDVRLVSVTDVDAGRAQVFAEQYGMRAVPGVAKVLETDVDAVYVCVPPNAHGTPEETVAAAGRALFVEKPIGLDRTVPDRLGDLLDQAGVVTAVGHHWRYSAAVAWSREALADRPVRLAMGTWLDKVPPVGWWTRRAHSGGQVIEQAIHVLDLARVLVGEVVEVHAVADGLPPNDPHADVDGATAVNLRFANGAVGTLAATCLLGWKHRAGLEVYAEGLAVTITEDSLEVRDGAGDPRVRTLDPDTAKAAADRAFVDAVLGKGDDVRAPYREALRTHRLACAIAESAALGVPVKLTGVRDDH</sequence>
<dbReference type="Gene3D" id="3.40.50.720">
    <property type="entry name" value="NAD(P)-binding Rossmann-like Domain"/>
    <property type="match status" value="1"/>
</dbReference>
<dbReference type="InterPro" id="IPR000683">
    <property type="entry name" value="Gfo/Idh/MocA-like_OxRdtase_N"/>
</dbReference>
<dbReference type="InterPro" id="IPR036291">
    <property type="entry name" value="NAD(P)-bd_dom_sf"/>
</dbReference>
<protein>
    <submittedName>
        <fullName evidence="3">Dehydrogenase</fullName>
    </submittedName>
</protein>
<dbReference type="EMBL" id="JAAATY010000062">
    <property type="protein sequence ID" value="NRN71385.1"/>
    <property type="molecule type" value="Genomic_DNA"/>
</dbReference>
<evidence type="ECO:0000313" key="4">
    <source>
        <dbReference type="Proteomes" id="UP000763557"/>
    </source>
</evidence>
<dbReference type="SUPFAM" id="SSF55347">
    <property type="entry name" value="Glyceraldehyde-3-phosphate dehydrogenase-like, C-terminal domain"/>
    <property type="match status" value="1"/>
</dbReference>
<name>A0ABX2FKY5_9PSEU</name>
<dbReference type="PANTHER" id="PTHR43249:SF1">
    <property type="entry name" value="D-GLUCOSIDE 3-DEHYDROGENASE"/>
    <property type="match status" value="1"/>
</dbReference>
<gene>
    <name evidence="3" type="ORF">GC106_86650</name>
</gene>
<dbReference type="Gene3D" id="3.30.360.10">
    <property type="entry name" value="Dihydrodipicolinate Reductase, domain 2"/>
    <property type="match status" value="1"/>
</dbReference>
<dbReference type="SUPFAM" id="SSF51735">
    <property type="entry name" value="NAD(P)-binding Rossmann-fold domains"/>
    <property type="match status" value="1"/>
</dbReference>
<dbReference type="InterPro" id="IPR052515">
    <property type="entry name" value="Gfo/Idh/MocA_Oxidoreductase"/>
</dbReference>